<evidence type="ECO:0000313" key="1">
    <source>
        <dbReference type="EMBL" id="KAI0035601.1"/>
    </source>
</evidence>
<reference evidence="1" key="2">
    <citation type="journal article" date="2022" name="New Phytol.">
        <title>Evolutionary transition to the ectomycorrhizal habit in the genomes of a hyperdiverse lineage of mushroom-forming fungi.</title>
        <authorList>
            <person name="Looney B."/>
            <person name="Miyauchi S."/>
            <person name="Morin E."/>
            <person name="Drula E."/>
            <person name="Courty P.E."/>
            <person name="Kohler A."/>
            <person name="Kuo A."/>
            <person name="LaButti K."/>
            <person name="Pangilinan J."/>
            <person name="Lipzen A."/>
            <person name="Riley R."/>
            <person name="Andreopoulos W."/>
            <person name="He G."/>
            <person name="Johnson J."/>
            <person name="Nolan M."/>
            <person name="Tritt A."/>
            <person name="Barry K.W."/>
            <person name="Grigoriev I.V."/>
            <person name="Nagy L.G."/>
            <person name="Hibbett D."/>
            <person name="Henrissat B."/>
            <person name="Matheny P.B."/>
            <person name="Labbe J."/>
            <person name="Martin F.M."/>
        </authorList>
    </citation>
    <scope>NUCLEOTIDE SEQUENCE</scope>
    <source>
        <strain evidence="1">EC-137</strain>
    </source>
</reference>
<keyword evidence="2" id="KW-1185">Reference proteome</keyword>
<dbReference type="Proteomes" id="UP000814128">
    <property type="component" value="Unassembled WGS sequence"/>
</dbReference>
<accession>A0ACB8QW91</accession>
<comment type="caution">
    <text evidence="1">The sequence shown here is derived from an EMBL/GenBank/DDBJ whole genome shotgun (WGS) entry which is preliminary data.</text>
</comment>
<gene>
    <name evidence="1" type="ORF">K488DRAFT_82918</name>
</gene>
<proteinExistence type="predicted"/>
<evidence type="ECO:0000313" key="2">
    <source>
        <dbReference type="Proteomes" id="UP000814128"/>
    </source>
</evidence>
<name>A0ACB8QW91_9AGAM</name>
<dbReference type="EMBL" id="MU273482">
    <property type="protein sequence ID" value="KAI0035601.1"/>
    <property type="molecule type" value="Genomic_DNA"/>
</dbReference>
<protein>
    <submittedName>
        <fullName evidence="1">Uncharacterized protein</fullName>
    </submittedName>
</protein>
<sequence length="316" mass="35318">MSTPRSDIILASQEHPRHYSSLPAQMRLRMPSLYAEDVCYDEGEDDNPTTADDETEILLEFPSPPSSTTSHSSCPGTPEVLFPRRDTYNAELAQYTSETVLQGYGSLFRSAHLGALRDELVPPVSQLPPTWLPSEPWPPLNPKRRVGQPPTKAPSCDSHLGAKDAILKHSHVHTTPKHSRMSPTVGASPTPHDLPSSPIPNIAPRVDRRRQALILKPDEAQPETPQKLWLHRAPQSAPQDPPPFERTFPDPPQIVQCMRLIHRAQAQRQFGARHLSTSSCHMKKNPSFVDRLREVPFWLESLRRGKHIGDASASCL</sequence>
<reference evidence="1" key="1">
    <citation type="submission" date="2021-02" db="EMBL/GenBank/DDBJ databases">
        <authorList>
            <consortium name="DOE Joint Genome Institute"/>
            <person name="Ahrendt S."/>
            <person name="Looney B.P."/>
            <person name="Miyauchi S."/>
            <person name="Morin E."/>
            <person name="Drula E."/>
            <person name="Courty P.E."/>
            <person name="Chicoki N."/>
            <person name="Fauchery L."/>
            <person name="Kohler A."/>
            <person name="Kuo A."/>
            <person name="Labutti K."/>
            <person name="Pangilinan J."/>
            <person name="Lipzen A."/>
            <person name="Riley R."/>
            <person name="Andreopoulos W."/>
            <person name="He G."/>
            <person name="Johnson J."/>
            <person name="Barry K.W."/>
            <person name="Grigoriev I.V."/>
            <person name="Nagy L."/>
            <person name="Hibbett D."/>
            <person name="Henrissat B."/>
            <person name="Matheny P.B."/>
            <person name="Labbe J."/>
            <person name="Martin F."/>
        </authorList>
    </citation>
    <scope>NUCLEOTIDE SEQUENCE</scope>
    <source>
        <strain evidence="1">EC-137</strain>
    </source>
</reference>
<organism evidence="1 2">
    <name type="scientific">Vararia minispora EC-137</name>
    <dbReference type="NCBI Taxonomy" id="1314806"/>
    <lineage>
        <taxon>Eukaryota</taxon>
        <taxon>Fungi</taxon>
        <taxon>Dikarya</taxon>
        <taxon>Basidiomycota</taxon>
        <taxon>Agaricomycotina</taxon>
        <taxon>Agaricomycetes</taxon>
        <taxon>Russulales</taxon>
        <taxon>Lachnocladiaceae</taxon>
        <taxon>Vararia</taxon>
    </lineage>
</organism>